<dbReference type="KEGG" id="mmes:MMSR116_08060"/>
<proteinExistence type="inferred from homology"/>
<accession>A0A6B9FIQ1</accession>
<name>A0A6B9FIQ1_9HYPH</name>
<keyword evidence="3" id="KW-0029">Amino-acid transport</keyword>
<dbReference type="SUPFAM" id="SSF53822">
    <property type="entry name" value="Periplasmic binding protein-like I"/>
    <property type="match status" value="1"/>
</dbReference>
<keyword evidence="2" id="KW-0732">Signal</keyword>
<evidence type="ECO:0000256" key="1">
    <source>
        <dbReference type="ARBA" id="ARBA00010062"/>
    </source>
</evidence>
<dbReference type="Gene3D" id="3.40.50.2300">
    <property type="match status" value="2"/>
</dbReference>
<dbReference type="RefSeq" id="WP_158168591.1">
    <property type="nucleotide sequence ID" value="NZ_CP043538.1"/>
</dbReference>
<dbReference type="OrthoDB" id="5794591at2"/>
<dbReference type="CDD" id="cd06327">
    <property type="entry name" value="PBP1_SBP-like"/>
    <property type="match status" value="1"/>
</dbReference>
<organism evidence="5 6">
    <name type="scientific">Methylobacterium mesophilicum SR1.6/6</name>
    <dbReference type="NCBI Taxonomy" id="908290"/>
    <lineage>
        <taxon>Bacteria</taxon>
        <taxon>Pseudomonadati</taxon>
        <taxon>Pseudomonadota</taxon>
        <taxon>Alphaproteobacteria</taxon>
        <taxon>Hyphomicrobiales</taxon>
        <taxon>Methylobacteriaceae</taxon>
        <taxon>Methylobacterium</taxon>
    </lineage>
</organism>
<evidence type="ECO:0000313" key="5">
    <source>
        <dbReference type="EMBL" id="QGY01839.1"/>
    </source>
</evidence>
<dbReference type="PANTHER" id="PTHR30483">
    <property type="entry name" value="LEUCINE-SPECIFIC-BINDING PROTEIN"/>
    <property type="match status" value="1"/>
</dbReference>
<reference evidence="5 6" key="2">
    <citation type="journal article" date="2013" name="Genome Announc.">
        <title>Draft Genome Sequence of Methylobacterium mesophilicum Strain SR1.6/6, Isolated from Citrus sinensis.</title>
        <authorList>
            <person name="Marinho Almeida D."/>
            <person name="Dini-Andreote F."/>
            <person name="Camargo Neves A.A."/>
            <person name="Juca Ramos R.T."/>
            <person name="Andreote F.D."/>
            <person name="Carneiro A.R."/>
            <person name="Oliveira de Souza Lima A."/>
            <person name="Caracciolo Gomes de Sa P.H."/>
            <person name="Ribeiro Barbosa M.S."/>
            <person name="Araujo W.L."/>
            <person name="Silva A."/>
        </authorList>
    </citation>
    <scope>NUCLEOTIDE SEQUENCE [LARGE SCALE GENOMIC DNA]</scope>
    <source>
        <strain evidence="5 6">SR1.6/6</strain>
    </source>
</reference>
<dbReference type="EMBL" id="CP043538">
    <property type="protein sequence ID" value="QGY01839.1"/>
    <property type="molecule type" value="Genomic_DNA"/>
</dbReference>
<evidence type="ECO:0000256" key="3">
    <source>
        <dbReference type="ARBA" id="ARBA00022970"/>
    </source>
</evidence>
<dbReference type="InterPro" id="IPR028082">
    <property type="entry name" value="Peripla_BP_I"/>
</dbReference>
<feature type="domain" description="Leucine-binding protein" evidence="4">
    <location>
        <begin position="30"/>
        <end position="366"/>
    </location>
</feature>
<dbReference type="InterPro" id="IPR051010">
    <property type="entry name" value="BCAA_transport"/>
</dbReference>
<reference evidence="5 6" key="1">
    <citation type="journal article" date="2012" name="Genet. Mol. Biol.">
        <title>Analysis of 16S rRNA and mxaF genes revealing insights into Methylobacterium niche-specific plant association.</title>
        <authorList>
            <person name="Dourado M.N."/>
            <person name="Andreote F.D."/>
            <person name="Dini-Andreote F."/>
            <person name="Conti R."/>
            <person name="Araujo J.M."/>
            <person name="Araujo W.L."/>
        </authorList>
    </citation>
    <scope>NUCLEOTIDE SEQUENCE [LARGE SCALE GENOMIC DNA]</scope>
    <source>
        <strain evidence="5 6">SR1.6/6</strain>
    </source>
</reference>
<evidence type="ECO:0000259" key="4">
    <source>
        <dbReference type="Pfam" id="PF13458"/>
    </source>
</evidence>
<keyword evidence="3" id="KW-0813">Transport</keyword>
<dbReference type="AlphaFoldDB" id="A0A6B9FIQ1"/>
<gene>
    <name evidence="5" type="ORF">MMSR116_08060</name>
</gene>
<dbReference type="Pfam" id="PF13458">
    <property type="entry name" value="Peripla_BP_6"/>
    <property type="match status" value="1"/>
</dbReference>
<dbReference type="GO" id="GO:0006865">
    <property type="term" value="P:amino acid transport"/>
    <property type="evidence" value="ECO:0007669"/>
    <property type="project" value="UniProtKB-KW"/>
</dbReference>
<evidence type="ECO:0000313" key="6">
    <source>
        <dbReference type="Proteomes" id="UP000012488"/>
    </source>
</evidence>
<dbReference type="Proteomes" id="UP000012488">
    <property type="component" value="Chromosome"/>
</dbReference>
<sequence>MLTRRSAVTGGAAALGLVPARLKAQAPAAPIRIGVLEDMSGVFSDLGGPSTVVAAQMAVEDFGGSVLGRKIEILGGDHQNKPDIGVSIAREWYDVQQVSLITGLTNSAVALGVQKLTADKGRINIVQNAATDALIEGSCSPNGIVWNWIARSIVKSTVEQTIRSGGRSWYFIVSDYAGGRVMEDEAAPVIKAAGGAVIGVTRPPVGQPDFASYLLSAQSSGAQILGVVTYGQDFANLLKQAVEFGVTPGMRLIAPFVFHSDLRAVGPTAVQGMIVAAPFYWDLNPETRAWSARFRQRTKRAPDVGHAGTYNAVTHYLKSVRAAGTVETEPALAAMRATAIDDMSTKSGRIRRDGMVEREIFLFEGKRPGESKDPWDLLRQIGTVPRAEAFPIPADPKCALLRS</sequence>
<protein>
    <submittedName>
        <fullName evidence="5">ABC transporter substrate-binding protein</fullName>
    </submittedName>
</protein>
<dbReference type="InterPro" id="IPR028081">
    <property type="entry name" value="Leu-bd"/>
</dbReference>
<comment type="similarity">
    <text evidence="1">Belongs to the leucine-binding protein family.</text>
</comment>
<dbReference type="PANTHER" id="PTHR30483:SF6">
    <property type="entry name" value="PERIPLASMIC BINDING PROTEIN OF ABC TRANSPORTER FOR NATURAL AMINO ACIDS"/>
    <property type="match status" value="1"/>
</dbReference>
<evidence type="ECO:0000256" key="2">
    <source>
        <dbReference type="ARBA" id="ARBA00022729"/>
    </source>
</evidence>